<name>A0A518IVV7_9BACT</name>
<sequence>MREKHYSAPVILPVLETTKPRQSMFADGVKSPAGRGGWGWGCSDCADLH</sequence>
<evidence type="ECO:0000313" key="2">
    <source>
        <dbReference type="Proteomes" id="UP000316770"/>
    </source>
</evidence>
<dbReference type="Proteomes" id="UP000316770">
    <property type="component" value="Chromosome"/>
</dbReference>
<dbReference type="EMBL" id="CP036318">
    <property type="protein sequence ID" value="QDV57220.1"/>
    <property type="molecule type" value="Genomic_DNA"/>
</dbReference>
<accession>A0A518IVV7</accession>
<reference evidence="1 2" key="1">
    <citation type="submission" date="2019-02" db="EMBL/GenBank/DDBJ databases">
        <title>Deep-cultivation of Planctomycetes and their phenomic and genomic characterization uncovers novel biology.</title>
        <authorList>
            <person name="Wiegand S."/>
            <person name="Jogler M."/>
            <person name="Boedeker C."/>
            <person name="Pinto D."/>
            <person name="Vollmers J."/>
            <person name="Rivas-Marin E."/>
            <person name="Kohn T."/>
            <person name="Peeters S.H."/>
            <person name="Heuer A."/>
            <person name="Rast P."/>
            <person name="Oberbeckmann S."/>
            <person name="Bunk B."/>
            <person name="Jeske O."/>
            <person name="Meyerdierks A."/>
            <person name="Storesund J.E."/>
            <person name="Kallscheuer N."/>
            <person name="Luecker S."/>
            <person name="Lage O.M."/>
            <person name="Pohl T."/>
            <person name="Merkel B.J."/>
            <person name="Hornburger P."/>
            <person name="Mueller R.-W."/>
            <person name="Bruemmer F."/>
            <person name="Labrenz M."/>
            <person name="Spormann A.M."/>
            <person name="Op den Camp H."/>
            <person name="Overmann J."/>
            <person name="Amann R."/>
            <person name="Jetten M.S.M."/>
            <person name="Mascher T."/>
            <person name="Medema M.H."/>
            <person name="Devos D.P."/>
            <person name="Kaster A.-K."/>
            <person name="Ovreas L."/>
            <person name="Rohde M."/>
            <person name="Galperin M.Y."/>
            <person name="Jogler C."/>
        </authorList>
    </citation>
    <scope>NUCLEOTIDE SEQUENCE [LARGE SCALE GENOMIC DNA]</scope>
    <source>
        <strain evidence="1 2">Mal33</strain>
    </source>
</reference>
<gene>
    <name evidence="1" type="ORF">Mal33_32240</name>
</gene>
<organism evidence="1 2">
    <name type="scientific">Rosistilla oblonga</name>
    <dbReference type="NCBI Taxonomy" id="2527990"/>
    <lineage>
        <taxon>Bacteria</taxon>
        <taxon>Pseudomonadati</taxon>
        <taxon>Planctomycetota</taxon>
        <taxon>Planctomycetia</taxon>
        <taxon>Pirellulales</taxon>
        <taxon>Pirellulaceae</taxon>
        <taxon>Rosistilla</taxon>
    </lineage>
</organism>
<keyword evidence="2" id="KW-1185">Reference proteome</keyword>
<proteinExistence type="predicted"/>
<protein>
    <submittedName>
        <fullName evidence="1">Uncharacterized protein</fullName>
    </submittedName>
</protein>
<evidence type="ECO:0000313" key="1">
    <source>
        <dbReference type="EMBL" id="QDV57220.1"/>
    </source>
</evidence>
<dbReference type="AlphaFoldDB" id="A0A518IVV7"/>